<feature type="transmembrane region" description="Helical" evidence="10">
    <location>
        <begin position="271"/>
        <end position="289"/>
    </location>
</feature>
<proteinExistence type="predicted"/>
<dbReference type="GO" id="GO:0031501">
    <property type="term" value="C:mannosyltransferase complex"/>
    <property type="evidence" value="ECO:0007669"/>
    <property type="project" value="TreeGrafter"/>
</dbReference>
<dbReference type="InterPro" id="IPR007315">
    <property type="entry name" value="PIG-V/Gpi18"/>
</dbReference>
<dbReference type="RefSeq" id="WP_282200399.1">
    <property type="nucleotide sequence ID" value="NZ_BOQE01000001.1"/>
</dbReference>
<feature type="transmembrane region" description="Helical" evidence="10">
    <location>
        <begin position="162"/>
        <end position="184"/>
    </location>
</feature>
<name>A0AAV4LHZ4_9BACL</name>
<dbReference type="AlphaFoldDB" id="A0AAV4LHZ4"/>
<evidence type="ECO:0000256" key="2">
    <source>
        <dbReference type="ARBA" id="ARBA00004687"/>
    </source>
</evidence>
<feature type="transmembrane region" description="Helical" evidence="10">
    <location>
        <begin position="53"/>
        <end position="74"/>
    </location>
</feature>
<reference evidence="11" key="1">
    <citation type="journal article" date="2023" name="Int. J. Syst. Evol. Microbiol.">
        <title>Collibacillus ludicampi gen. nov., sp. nov., a new soil bacterium of the family Alicyclobacillaceae.</title>
        <authorList>
            <person name="Jojima T."/>
            <person name="Ioku Y."/>
            <person name="Fukuta Y."/>
            <person name="Shirasaka N."/>
            <person name="Matsumura Y."/>
            <person name="Mori M."/>
        </authorList>
    </citation>
    <scope>NUCLEOTIDE SEQUENCE</scope>
    <source>
        <strain evidence="11">TP075</strain>
    </source>
</reference>
<evidence type="ECO:0000256" key="6">
    <source>
        <dbReference type="ARBA" id="ARBA00022692"/>
    </source>
</evidence>
<keyword evidence="3" id="KW-0337">GPI-anchor biosynthesis</keyword>
<dbReference type="PANTHER" id="PTHR12468">
    <property type="entry name" value="GPI MANNOSYLTRANSFERASE 2"/>
    <property type="match status" value="1"/>
</dbReference>
<keyword evidence="9 10" id="KW-0472">Membrane</keyword>
<evidence type="ECO:0000256" key="4">
    <source>
        <dbReference type="ARBA" id="ARBA00022676"/>
    </source>
</evidence>
<evidence type="ECO:0000256" key="5">
    <source>
        <dbReference type="ARBA" id="ARBA00022679"/>
    </source>
</evidence>
<gene>
    <name evidence="11" type="ORF">DNHGIG_29710</name>
</gene>
<feature type="transmembrane region" description="Helical" evidence="10">
    <location>
        <begin position="124"/>
        <end position="142"/>
    </location>
</feature>
<protein>
    <recommendedName>
        <fullName evidence="13">Glycosyltransferase RgtA/B/C/D-like domain-containing protein</fullName>
    </recommendedName>
</protein>
<accession>A0AAV4LHZ4</accession>
<keyword evidence="5" id="KW-0808">Transferase</keyword>
<comment type="subcellular location">
    <subcellularLocation>
        <location evidence="1">Endoplasmic reticulum membrane</location>
        <topology evidence="1">Multi-pass membrane protein</topology>
    </subcellularLocation>
</comment>
<evidence type="ECO:0000313" key="12">
    <source>
        <dbReference type="Proteomes" id="UP001057291"/>
    </source>
</evidence>
<keyword evidence="6 10" id="KW-0812">Transmembrane</keyword>
<evidence type="ECO:0000256" key="9">
    <source>
        <dbReference type="ARBA" id="ARBA00023136"/>
    </source>
</evidence>
<evidence type="ECO:0000313" key="11">
    <source>
        <dbReference type="EMBL" id="GIM47422.1"/>
    </source>
</evidence>
<evidence type="ECO:0000256" key="7">
    <source>
        <dbReference type="ARBA" id="ARBA00022824"/>
    </source>
</evidence>
<keyword evidence="7" id="KW-0256">Endoplasmic reticulum</keyword>
<keyword evidence="12" id="KW-1185">Reference proteome</keyword>
<dbReference type="Proteomes" id="UP001057291">
    <property type="component" value="Unassembled WGS sequence"/>
</dbReference>
<evidence type="ECO:0000256" key="10">
    <source>
        <dbReference type="SAM" id="Phobius"/>
    </source>
</evidence>
<feature type="transmembrane region" description="Helical" evidence="10">
    <location>
        <begin position="6"/>
        <end position="26"/>
    </location>
</feature>
<dbReference type="GO" id="GO:0016020">
    <property type="term" value="C:membrane"/>
    <property type="evidence" value="ECO:0007669"/>
    <property type="project" value="GOC"/>
</dbReference>
<dbReference type="Pfam" id="PF04188">
    <property type="entry name" value="Mannosyl_trans2"/>
    <property type="match status" value="1"/>
</dbReference>
<dbReference type="PANTHER" id="PTHR12468:SF2">
    <property type="entry name" value="GPI MANNOSYLTRANSFERASE 2"/>
    <property type="match status" value="1"/>
</dbReference>
<dbReference type="GO" id="GO:0006506">
    <property type="term" value="P:GPI anchor biosynthetic process"/>
    <property type="evidence" value="ECO:0007669"/>
    <property type="project" value="UniProtKB-KW"/>
</dbReference>
<sequence length="371" mass="42963">MHALRRAFFIFVVHKIWVTAASFYFVSHLHRTHTWKAFVKASLISNFAKWDSVWYIGIAAHGYTKVSAAFFPLYPLTIRVGSEWLGISYRSSGLLITNISLLLALFFLVRLIDLDYEEPVSWRAGLLLVLFPTGFYLSSVYTEAMFLMWTIGCMYYARMNQWWMAGLFGMFASLTRNTGILMLLPVAYEYMRQAGWKLRNIRFQACAMALIPLGLGLYMLHLLKRLGDPLAFVHAQQYWHREFRFPLSTWFEGTYHLTVTKRKGWRLIYRWMSWLAATLELAGTIFSVVLKMRGSYLVYLIPAVLIPLMSPNVAGEDYFYSIPRFFLTVFPLFLTAAILLARKLCFIVILVLSALGQVYLMYHITAGHFVS</sequence>
<feature type="transmembrane region" description="Helical" evidence="10">
    <location>
        <begin position="94"/>
        <end position="112"/>
    </location>
</feature>
<comment type="pathway">
    <text evidence="2">Glycolipid biosynthesis; glycosylphosphatidylinositol-anchor biosynthesis.</text>
</comment>
<evidence type="ECO:0000256" key="1">
    <source>
        <dbReference type="ARBA" id="ARBA00004477"/>
    </source>
</evidence>
<dbReference type="GO" id="GO:0004376">
    <property type="term" value="F:GPI mannosyltransferase activity"/>
    <property type="evidence" value="ECO:0007669"/>
    <property type="project" value="InterPro"/>
</dbReference>
<evidence type="ECO:0000256" key="3">
    <source>
        <dbReference type="ARBA" id="ARBA00022502"/>
    </source>
</evidence>
<organism evidence="11 12">
    <name type="scientific">Collibacillus ludicampi</name>
    <dbReference type="NCBI Taxonomy" id="2771369"/>
    <lineage>
        <taxon>Bacteria</taxon>
        <taxon>Bacillati</taxon>
        <taxon>Bacillota</taxon>
        <taxon>Bacilli</taxon>
        <taxon>Bacillales</taxon>
        <taxon>Alicyclobacillaceae</taxon>
        <taxon>Collibacillus</taxon>
    </lineage>
</organism>
<keyword evidence="4" id="KW-0328">Glycosyltransferase</keyword>
<feature type="transmembrane region" description="Helical" evidence="10">
    <location>
        <begin position="205"/>
        <end position="223"/>
    </location>
</feature>
<evidence type="ECO:0008006" key="13">
    <source>
        <dbReference type="Google" id="ProtNLM"/>
    </source>
</evidence>
<feature type="transmembrane region" description="Helical" evidence="10">
    <location>
        <begin position="320"/>
        <end position="339"/>
    </location>
</feature>
<comment type="caution">
    <text evidence="11">The sequence shown here is derived from an EMBL/GenBank/DDBJ whole genome shotgun (WGS) entry which is preliminary data.</text>
</comment>
<keyword evidence="8 10" id="KW-1133">Transmembrane helix</keyword>
<feature type="transmembrane region" description="Helical" evidence="10">
    <location>
        <begin position="344"/>
        <end position="362"/>
    </location>
</feature>
<dbReference type="EMBL" id="BOQE01000001">
    <property type="protein sequence ID" value="GIM47422.1"/>
    <property type="molecule type" value="Genomic_DNA"/>
</dbReference>
<dbReference type="GO" id="GO:0000009">
    <property type="term" value="F:alpha-1,6-mannosyltransferase activity"/>
    <property type="evidence" value="ECO:0007669"/>
    <property type="project" value="InterPro"/>
</dbReference>
<evidence type="ECO:0000256" key="8">
    <source>
        <dbReference type="ARBA" id="ARBA00022989"/>
    </source>
</evidence>